<gene>
    <name evidence="3" type="ordered locus">Os11g0696600</name>
    <name evidence="3" type="ORF">OSNPB_110696600</name>
</gene>
<keyword evidence="2" id="KW-0067">ATP-binding</keyword>
<dbReference type="Gramene" id="Os11t0696600-01">
    <property type="protein sequence ID" value="Os11t0696600-01"/>
    <property type="gene ID" value="Os11g0696600"/>
</dbReference>
<reference evidence="4" key="1">
    <citation type="journal article" date="2005" name="Nature">
        <title>The map-based sequence of the rice genome.</title>
        <authorList>
            <consortium name="International rice genome sequencing project (IRGSP)"/>
            <person name="Matsumoto T."/>
            <person name="Wu J."/>
            <person name="Kanamori H."/>
            <person name="Katayose Y."/>
            <person name="Fujisawa M."/>
            <person name="Namiki N."/>
            <person name="Mizuno H."/>
            <person name="Yamamoto K."/>
            <person name="Antonio B.A."/>
            <person name="Baba T."/>
            <person name="Sakata K."/>
            <person name="Nagamura Y."/>
            <person name="Aoki H."/>
            <person name="Arikawa K."/>
            <person name="Arita K."/>
            <person name="Bito T."/>
            <person name="Chiden Y."/>
            <person name="Fujitsuka N."/>
            <person name="Fukunaka R."/>
            <person name="Hamada M."/>
            <person name="Harada C."/>
            <person name="Hayashi A."/>
            <person name="Hijishita S."/>
            <person name="Honda M."/>
            <person name="Hosokawa S."/>
            <person name="Ichikawa Y."/>
            <person name="Idonuma A."/>
            <person name="Iijima M."/>
            <person name="Ikeda M."/>
            <person name="Ikeno M."/>
            <person name="Ito K."/>
            <person name="Ito S."/>
            <person name="Ito T."/>
            <person name="Ito Y."/>
            <person name="Ito Y."/>
            <person name="Iwabuchi A."/>
            <person name="Kamiya K."/>
            <person name="Karasawa W."/>
            <person name="Kurita K."/>
            <person name="Katagiri S."/>
            <person name="Kikuta A."/>
            <person name="Kobayashi H."/>
            <person name="Kobayashi N."/>
            <person name="Machita K."/>
            <person name="Maehara T."/>
            <person name="Masukawa M."/>
            <person name="Mizubayashi T."/>
            <person name="Mukai Y."/>
            <person name="Nagasaki H."/>
            <person name="Nagata Y."/>
            <person name="Naito S."/>
            <person name="Nakashima M."/>
            <person name="Nakama Y."/>
            <person name="Nakamichi Y."/>
            <person name="Nakamura M."/>
            <person name="Meguro A."/>
            <person name="Negishi M."/>
            <person name="Ohta I."/>
            <person name="Ohta T."/>
            <person name="Okamoto M."/>
            <person name="Ono N."/>
            <person name="Saji S."/>
            <person name="Sakaguchi M."/>
            <person name="Sakai K."/>
            <person name="Shibata M."/>
            <person name="Shimokawa T."/>
            <person name="Song J."/>
            <person name="Takazaki Y."/>
            <person name="Terasawa K."/>
            <person name="Tsugane M."/>
            <person name="Tsuji K."/>
            <person name="Ueda S."/>
            <person name="Waki K."/>
            <person name="Yamagata H."/>
            <person name="Yamamoto M."/>
            <person name="Yamamoto S."/>
            <person name="Yamane H."/>
            <person name="Yoshiki S."/>
            <person name="Yoshihara R."/>
            <person name="Yukawa K."/>
            <person name="Zhong H."/>
            <person name="Yano M."/>
            <person name="Yuan Q."/>
            <person name="Ouyang S."/>
            <person name="Liu J."/>
            <person name="Jones K.M."/>
            <person name="Gansberger K."/>
            <person name="Moffat K."/>
            <person name="Hill J."/>
            <person name="Bera J."/>
            <person name="Fadrosh D."/>
            <person name="Jin S."/>
            <person name="Johri S."/>
            <person name="Kim M."/>
            <person name="Overton L."/>
            <person name="Reardon M."/>
            <person name="Tsitrin T."/>
            <person name="Vuong H."/>
            <person name="Weaver B."/>
            <person name="Ciecko A."/>
            <person name="Tallon L."/>
            <person name="Jackson J."/>
            <person name="Pai G."/>
            <person name="Aken S.V."/>
            <person name="Utterback T."/>
            <person name="Reidmuller S."/>
            <person name="Feldblyum T."/>
            <person name="Hsiao J."/>
            <person name="Zismann V."/>
            <person name="Iobst S."/>
            <person name="de Vazeille A.R."/>
            <person name="Buell C.R."/>
            <person name="Ying K."/>
            <person name="Li Y."/>
            <person name="Lu T."/>
            <person name="Huang Y."/>
            <person name="Zhao Q."/>
            <person name="Feng Q."/>
            <person name="Zhang L."/>
            <person name="Zhu J."/>
            <person name="Weng Q."/>
            <person name="Mu J."/>
            <person name="Lu Y."/>
            <person name="Fan D."/>
            <person name="Liu Y."/>
            <person name="Guan J."/>
            <person name="Zhang Y."/>
            <person name="Yu S."/>
            <person name="Liu X."/>
            <person name="Zhang Y."/>
            <person name="Hong G."/>
            <person name="Han B."/>
            <person name="Choisne N."/>
            <person name="Demange N."/>
            <person name="Orjeda G."/>
            <person name="Samain S."/>
            <person name="Cattolico L."/>
            <person name="Pelletier E."/>
            <person name="Couloux A."/>
            <person name="Segurens B."/>
            <person name="Wincker P."/>
            <person name="D'Hont A."/>
            <person name="Scarpelli C."/>
            <person name="Weissenbach J."/>
            <person name="Salanoubat M."/>
            <person name="Quetier F."/>
            <person name="Yu Y."/>
            <person name="Kim H.R."/>
            <person name="Rambo T."/>
            <person name="Currie J."/>
            <person name="Collura K."/>
            <person name="Luo M."/>
            <person name="Yang T."/>
            <person name="Ammiraju J.S.S."/>
            <person name="Engler F."/>
            <person name="Soderlund C."/>
            <person name="Wing R.A."/>
            <person name="Palmer L.E."/>
            <person name="de la Bastide M."/>
            <person name="Spiegel L."/>
            <person name="Nascimento L."/>
            <person name="Zutavern T."/>
            <person name="O'Shaughnessy A."/>
            <person name="Dike S."/>
            <person name="Dedhia N."/>
            <person name="Preston R."/>
            <person name="Balija V."/>
            <person name="McCombie W.R."/>
            <person name="Chow T."/>
            <person name="Chen H."/>
            <person name="Chung M."/>
            <person name="Chen C."/>
            <person name="Shaw J."/>
            <person name="Wu H."/>
            <person name="Hsiao K."/>
            <person name="Chao Y."/>
            <person name="Chu M."/>
            <person name="Cheng C."/>
            <person name="Hour A."/>
            <person name="Lee P."/>
            <person name="Lin S."/>
            <person name="Lin Y."/>
            <person name="Liou J."/>
            <person name="Liu S."/>
            <person name="Hsing Y."/>
            <person name="Raghuvanshi S."/>
            <person name="Mohanty A."/>
            <person name="Bharti A.K."/>
            <person name="Gaur A."/>
            <person name="Gupta V."/>
            <person name="Kumar D."/>
            <person name="Ravi V."/>
            <person name="Vij S."/>
            <person name="Kapur A."/>
            <person name="Khurana P."/>
            <person name="Khurana P."/>
            <person name="Khurana J.P."/>
            <person name="Tyagi A.K."/>
            <person name="Gaikwad K."/>
            <person name="Singh A."/>
            <person name="Dalal V."/>
            <person name="Srivastava S."/>
            <person name="Dixit A."/>
            <person name="Pal A.K."/>
            <person name="Ghazi I.A."/>
            <person name="Yadav M."/>
            <person name="Pandit A."/>
            <person name="Bhargava A."/>
            <person name="Sureshbabu K."/>
            <person name="Batra K."/>
            <person name="Sharma T.R."/>
            <person name="Mohapatra T."/>
            <person name="Singh N.K."/>
            <person name="Messing J."/>
            <person name="Nelson A.B."/>
            <person name="Fuks G."/>
            <person name="Kavchok S."/>
            <person name="Keizer G."/>
            <person name="Linton E."/>
            <person name="Llaca V."/>
            <person name="Song R."/>
            <person name="Tanyolac B."/>
            <person name="Young S."/>
            <person name="Ho-Il K."/>
            <person name="Hahn J.H."/>
            <person name="Sangsakoo G."/>
            <person name="Vanavichit A."/>
            <person name="de Mattos Luiz.A.T."/>
            <person name="Zimmer P.D."/>
            <person name="Malone G."/>
            <person name="Dellagostin O."/>
            <person name="de Oliveira A.C."/>
            <person name="Bevan M."/>
            <person name="Bancroft I."/>
            <person name="Minx P."/>
            <person name="Cordum H."/>
            <person name="Wilson R."/>
            <person name="Cheng Z."/>
            <person name="Jin W."/>
            <person name="Jiang J."/>
            <person name="Leong S.A."/>
            <person name="Iwama H."/>
            <person name="Gojobori T."/>
            <person name="Itoh T."/>
            <person name="Niimura Y."/>
            <person name="Fujii Y."/>
            <person name="Habara T."/>
            <person name="Sakai H."/>
            <person name="Sato Y."/>
            <person name="Wilson G."/>
            <person name="Kumar K."/>
            <person name="McCouch S."/>
            <person name="Juretic N."/>
            <person name="Hoen D."/>
            <person name="Wright S."/>
            <person name="Bruskiewich R."/>
            <person name="Bureau T."/>
            <person name="Miyao A."/>
            <person name="Hirochika H."/>
            <person name="Nishikawa T."/>
            <person name="Kadowaki K."/>
            <person name="Sugiura M."/>
            <person name="Burr B."/>
            <person name="Sasaki T."/>
        </authorList>
    </citation>
    <scope>NUCLEOTIDE SEQUENCE [LARGE SCALE GENOMIC DNA]</scope>
    <source>
        <strain evidence="4">cv. Nipponbare</strain>
    </source>
</reference>
<evidence type="ECO:0000313" key="3">
    <source>
        <dbReference type="EMBL" id="BAT15352.1"/>
    </source>
</evidence>
<dbReference type="InterPro" id="IPR013126">
    <property type="entry name" value="Hsp_70_fam"/>
</dbReference>
<reference evidence="3 4" key="3">
    <citation type="journal article" date="2013" name="Rice">
        <title>Improvement of the Oryza sativa Nipponbare reference genome using next generation sequence and optical map data.</title>
        <authorList>
            <person name="Kawahara Y."/>
            <person name="de la Bastide M."/>
            <person name="Hamilton J.P."/>
            <person name="Kanamori H."/>
            <person name="McCombie W.R."/>
            <person name="Ouyang S."/>
            <person name="Schwartz D.C."/>
            <person name="Tanaka T."/>
            <person name="Wu J."/>
            <person name="Zhou S."/>
            <person name="Childs K.L."/>
            <person name="Davidson R.M."/>
            <person name="Lin H."/>
            <person name="Quesada-Ocampo L."/>
            <person name="Vaillancourt B."/>
            <person name="Sakai H."/>
            <person name="Lee S.S."/>
            <person name="Kim J."/>
            <person name="Numa H."/>
            <person name="Itoh T."/>
            <person name="Buell C.R."/>
            <person name="Matsumoto T."/>
        </authorList>
    </citation>
    <scope>NUCLEOTIDE SEQUENCE [LARGE SCALE GENOMIC DNA]</scope>
    <source>
        <strain evidence="4">cv. Nipponbare</strain>
    </source>
</reference>
<name>A0A0P0Y5J2_ORYSJ</name>
<dbReference type="PANTHER" id="PTHR45639:SF10">
    <property type="entry name" value="HEAT SHOCK 70 KDA PROTEIN 16 ISOFORM X1"/>
    <property type="match status" value="1"/>
</dbReference>
<dbReference type="GO" id="GO:0005524">
    <property type="term" value="F:ATP binding"/>
    <property type="evidence" value="ECO:0007669"/>
    <property type="project" value="UniProtKB-KW"/>
</dbReference>
<dbReference type="EMBL" id="AP014967">
    <property type="protein sequence ID" value="BAT15352.1"/>
    <property type="molecule type" value="Genomic_DNA"/>
</dbReference>
<reference evidence="3 4" key="2">
    <citation type="journal article" date="2013" name="Plant Cell Physiol.">
        <title>Rice Annotation Project Database (RAP-DB): an integrative and interactive database for rice genomics.</title>
        <authorList>
            <person name="Sakai H."/>
            <person name="Lee S.S."/>
            <person name="Tanaka T."/>
            <person name="Numa H."/>
            <person name="Kim J."/>
            <person name="Kawahara Y."/>
            <person name="Wakimoto H."/>
            <person name="Yang C.C."/>
            <person name="Iwamoto M."/>
            <person name="Abe T."/>
            <person name="Yamada Y."/>
            <person name="Muto A."/>
            <person name="Inokuchi H."/>
            <person name="Ikemura T."/>
            <person name="Matsumoto T."/>
            <person name="Sasaki T."/>
            <person name="Itoh T."/>
        </authorList>
    </citation>
    <scope>NUCLEOTIDE SEQUENCE [LARGE SCALE GENOMIC DNA]</scope>
    <source>
        <strain evidence="4">cv. Nipponbare</strain>
    </source>
</reference>
<evidence type="ECO:0000256" key="1">
    <source>
        <dbReference type="ARBA" id="ARBA00022741"/>
    </source>
</evidence>
<dbReference type="PaxDb" id="39947-A0A0P0Y5J2"/>
<keyword evidence="1" id="KW-0547">Nucleotide-binding</keyword>
<organism evidence="3 4">
    <name type="scientific">Oryza sativa subsp. japonica</name>
    <name type="common">Rice</name>
    <dbReference type="NCBI Taxonomy" id="39947"/>
    <lineage>
        <taxon>Eukaryota</taxon>
        <taxon>Viridiplantae</taxon>
        <taxon>Streptophyta</taxon>
        <taxon>Embryophyta</taxon>
        <taxon>Tracheophyta</taxon>
        <taxon>Spermatophyta</taxon>
        <taxon>Magnoliopsida</taxon>
        <taxon>Liliopsida</taxon>
        <taxon>Poales</taxon>
        <taxon>Poaceae</taxon>
        <taxon>BOP clade</taxon>
        <taxon>Oryzoideae</taxon>
        <taxon>Oryzeae</taxon>
        <taxon>Oryzinae</taxon>
        <taxon>Oryza</taxon>
        <taxon>Oryza sativa</taxon>
    </lineage>
</organism>
<evidence type="ECO:0000256" key="2">
    <source>
        <dbReference type="ARBA" id="ARBA00022840"/>
    </source>
</evidence>
<dbReference type="Proteomes" id="UP000059680">
    <property type="component" value="Chromosome 11"/>
</dbReference>
<proteinExistence type="predicted"/>
<evidence type="ECO:0000313" key="4">
    <source>
        <dbReference type="Proteomes" id="UP000059680"/>
    </source>
</evidence>
<dbReference type="SMR" id="A0A0P0Y5J2"/>
<protein>
    <submittedName>
        <fullName evidence="3">Os11g0696600 protein</fullName>
    </submittedName>
</protein>
<keyword evidence="4" id="KW-1185">Reference proteome</keyword>
<sequence>CRHVGSQYYWSAKGCEQGYIGQGGATMSRENEDAFMDMLLLDPIENRYKNEEVRAQATRDLSKCIVDHRMAAKSLPTPEQYAVERECTKAEQWLWERSQLQESLPKNVDPALWSHEINKKKTRVGHVL</sequence>
<feature type="non-terminal residue" evidence="3">
    <location>
        <position position="1"/>
    </location>
</feature>
<accession>A0A0P0Y5J2</accession>
<dbReference type="STRING" id="39947.A0A0P0Y5J2"/>
<dbReference type="AlphaFoldDB" id="A0A0P0Y5J2"/>
<dbReference type="GO" id="GO:0140662">
    <property type="term" value="F:ATP-dependent protein folding chaperone"/>
    <property type="evidence" value="ECO:0007669"/>
    <property type="project" value="InterPro"/>
</dbReference>
<dbReference type="InParanoid" id="A0A0P0Y5J2"/>
<dbReference type="eggNOG" id="KOG0103">
    <property type="taxonomic scope" value="Eukaryota"/>
</dbReference>
<dbReference type="PANTHER" id="PTHR45639">
    <property type="entry name" value="HSC70CB, ISOFORM G-RELATED"/>
    <property type="match status" value="1"/>
</dbReference>